<dbReference type="InterPro" id="IPR036237">
    <property type="entry name" value="Xyl_isomerase-like_sf"/>
</dbReference>
<dbReference type="InterPro" id="IPR013022">
    <property type="entry name" value="Xyl_isomerase-like_TIM-brl"/>
</dbReference>
<feature type="domain" description="Xylose isomerase-like TIM barrel" evidence="1">
    <location>
        <begin position="32"/>
        <end position="237"/>
    </location>
</feature>
<dbReference type="SUPFAM" id="SSF51658">
    <property type="entry name" value="Xylose isomerase-like"/>
    <property type="match status" value="1"/>
</dbReference>
<dbReference type="GO" id="GO:0016853">
    <property type="term" value="F:isomerase activity"/>
    <property type="evidence" value="ECO:0007669"/>
    <property type="project" value="UniProtKB-KW"/>
</dbReference>
<name>Q11LB1_CHESB</name>
<keyword evidence="2" id="KW-0413">Isomerase</keyword>
<dbReference type="Pfam" id="PF01261">
    <property type="entry name" value="AP_endonuc_2"/>
    <property type="match status" value="1"/>
</dbReference>
<sequence length="285" mass="29986">MDRIAGAIAAKRHPLTLAHLSMIDADPITLVKAAEAGGFDGIGLRVLPPKGTVLAGEIVGHPAVVTEVRGMLRDSGLALYDAESFSLRPETDIRADYEPALATVAELEGRAVLTSVVDPDPARAFEKYCELCDLGAIYGLKVGLEYISFRDLRTLAEALAYVERSGKSNAGVIVDALHHSRVGGSPDELATVNPACLAYAQICDAVAEIPAGNDGLLAEARTGRLLPGDGSLWLKDWVIALPPMLPISVEAPVAALAGMTPVERGRVIGEKARGFLADCDQPVAF</sequence>
<organism evidence="2">
    <name type="scientific">Chelativorans sp. (strain BNC1)</name>
    <dbReference type="NCBI Taxonomy" id="266779"/>
    <lineage>
        <taxon>Bacteria</taxon>
        <taxon>Pseudomonadati</taxon>
        <taxon>Pseudomonadota</taxon>
        <taxon>Alphaproteobacteria</taxon>
        <taxon>Hyphomicrobiales</taxon>
        <taxon>Phyllobacteriaceae</taxon>
        <taxon>Chelativorans</taxon>
    </lineage>
</organism>
<proteinExistence type="predicted"/>
<dbReference type="PANTHER" id="PTHR12110">
    <property type="entry name" value="HYDROXYPYRUVATE ISOMERASE"/>
    <property type="match status" value="1"/>
</dbReference>
<gene>
    <name evidence="2" type="ordered locus">Meso_0410</name>
</gene>
<evidence type="ECO:0000313" key="2">
    <source>
        <dbReference type="EMBL" id="ABG61814.1"/>
    </source>
</evidence>
<dbReference type="KEGG" id="mes:Meso_0410"/>
<protein>
    <submittedName>
        <fullName evidence="2">Xylose isomerase-like TIM barrel</fullName>
    </submittedName>
</protein>
<dbReference type="OrthoDB" id="9072761at2"/>
<dbReference type="HOGENOM" id="CLU_035063_4_0_5"/>
<accession>Q11LB1</accession>
<dbReference type="eggNOG" id="COG1082">
    <property type="taxonomic scope" value="Bacteria"/>
</dbReference>
<dbReference type="Gene3D" id="3.20.20.150">
    <property type="entry name" value="Divalent-metal-dependent TIM barrel enzymes"/>
    <property type="match status" value="1"/>
</dbReference>
<dbReference type="InterPro" id="IPR050312">
    <property type="entry name" value="IolE/XylAMocC-like"/>
</dbReference>
<evidence type="ECO:0000259" key="1">
    <source>
        <dbReference type="Pfam" id="PF01261"/>
    </source>
</evidence>
<dbReference type="AlphaFoldDB" id="Q11LB1"/>
<reference evidence="2" key="1">
    <citation type="submission" date="2006-06" db="EMBL/GenBank/DDBJ databases">
        <title>Complete sequence of chromosome of Chelativorans sp. BNC1.</title>
        <authorList>
            <consortium name="US DOE Joint Genome Institute"/>
            <person name="Copeland A."/>
            <person name="Lucas S."/>
            <person name="Lapidus A."/>
            <person name="Barry K."/>
            <person name="Detter J.C."/>
            <person name="Glavina del Rio T."/>
            <person name="Hammon N."/>
            <person name="Israni S."/>
            <person name="Dalin E."/>
            <person name="Tice H."/>
            <person name="Pitluck S."/>
            <person name="Chertkov O."/>
            <person name="Brettin T."/>
            <person name="Bruce D."/>
            <person name="Han C."/>
            <person name="Tapia R."/>
            <person name="Gilna P."/>
            <person name="Schmutz J."/>
            <person name="Larimer F."/>
            <person name="Land M."/>
            <person name="Hauser L."/>
            <person name="Kyrpides N."/>
            <person name="Mikhailova N."/>
            <person name="Richardson P."/>
        </authorList>
    </citation>
    <scope>NUCLEOTIDE SEQUENCE</scope>
    <source>
        <strain evidence="2">BNC1</strain>
    </source>
</reference>
<dbReference type="EMBL" id="CP000390">
    <property type="protein sequence ID" value="ABG61814.1"/>
    <property type="molecule type" value="Genomic_DNA"/>
</dbReference>
<dbReference type="PANTHER" id="PTHR12110:SF48">
    <property type="entry name" value="BLL3656 PROTEIN"/>
    <property type="match status" value="1"/>
</dbReference>
<dbReference type="STRING" id="266779.Meso_0410"/>